<accession>A0ABU2D5I5</accession>
<gene>
    <name evidence="2" type="ORF">RG963_16000</name>
</gene>
<evidence type="ECO:0000313" key="3">
    <source>
        <dbReference type="Proteomes" id="UP001246244"/>
    </source>
</evidence>
<dbReference type="Pfam" id="PF14742">
    <property type="entry name" value="GDE_N_bis"/>
    <property type="match status" value="1"/>
</dbReference>
<proteinExistence type="predicted"/>
<name>A0ABU2D5I5_9EURY</name>
<feature type="domain" description="Putative glycogen debranching enzyme N-terminal" evidence="1">
    <location>
        <begin position="32"/>
        <end position="111"/>
    </location>
</feature>
<keyword evidence="3" id="KW-1185">Reference proteome</keyword>
<dbReference type="RefSeq" id="WP_310577276.1">
    <property type="nucleotide sequence ID" value="NZ_JAVKPK010000110.1"/>
</dbReference>
<reference evidence="3" key="1">
    <citation type="submission" date="2023-07" db="EMBL/GenBank/DDBJ databases">
        <title>Whole-genome sequencing of a new Methanosarcina sp. Z-7115.</title>
        <authorList>
            <person name="Zhilina T.N."/>
            <person name="Merkel A.Y."/>
        </authorList>
    </citation>
    <scope>NUCLEOTIDE SEQUENCE [LARGE SCALE GENOMIC DNA]</scope>
    <source>
        <strain evidence="3">Z-7115</strain>
    </source>
</reference>
<dbReference type="Proteomes" id="UP001246244">
    <property type="component" value="Unassembled WGS sequence"/>
</dbReference>
<evidence type="ECO:0000259" key="1">
    <source>
        <dbReference type="Pfam" id="PF14742"/>
    </source>
</evidence>
<evidence type="ECO:0000313" key="2">
    <source>
        <dbReference type="EMBL" id="MDR7667249.1"/>
    </source>
</evidence>
<sequence>MLKPSEREEIREVSDIHKRYTLSNSIINETVIRDDELTLVMQEDGEIPITENYGYGLYYHDCRYLSDFLMRLMDTPPKRVLSSDDRGFRSTLIVNPEIKDCTGTTVSKETLL</sequence>
<comment type="caution">
    <text evidence="2">The sequence shown here is derived from an EMBL/GenBank/DDBJ whole genome shotgun (WGS) entry which is preliminary data.</text>
</comment>
<protein>
    <submittedName>
        <fullName evidence="2">Glycogen debranching N-terminal domain-containing protein</fullName>
    </submittedName>
</protein>
<organism evidence="2 3">
    <name type="scientific">Methanosarcina baikalica</name>
    <dbReference type="NCBI Taxonomy" id="3073890"/>
    <lineage>
        <taxon>Archaea</taxon>
        <taxon>Methanobacteriati</taxon>
        <taxon>Methanobacteriota</taxon>
        <taxon>Stenosarchaea group</taxon>
        <taxon>Methanomicrobia</taxon>
        <taxon>Methanosarcinales</taxon>
        <taxon>Methanosarcinaceae</taxon>
        <taxon>Methanosarcina</taxon>
    </lineage>
</organism>
<dbReference type="InterPro" id="IPR032856">
    <property type="entry name" value="GDE_N_bis"/>
</dbReference>
<feature type="non-terminal residue" evidence="2">
    <location>
        <position position="112"/>
    </location>
</feature>
<dbReference type="EMBL" id="JAVKPK010000110">
    <property type="protein sequence ID" value="MDR7667249.1"/>
    <property type="molecule type" value="Genomic_DNA"/>
</dbReference>